<accession>A0A1Y1XLL3</accession>
<feature type="transmembrane region" description="Helical" evidence="1">
    <location>
        <begin position="50"/>
        <end position="67"/>
    </location>
</feature>
<name>A0A1Y1XLL3_9FUNG</name>
<reference evidence="2 3" key="2">
    <citation type="submission" date="2016-08" db="EMBL/GenBank/DDBJ databases">
        <title>Pervasive Adenine N6-methylation of Active Genes in Fungi.</title>
        <authorList>
            <consortium name="DOE Joint Genome Institute"/>
            <person name="Mondo S.J."/>
            <person name="Dannebaum R.O."/>
            <person name="Kuo R.C."/>
            <person name="Labutti K."/>
            <person name="Haridas S."/>
            <person name="Kuo A."/>
            <person name="Salamov A."/>
            <person name="Ahrendt S.R."/>
            <person name="Lipzen A."/>
            <person name="Sullivan W."/>
            <person name="Andreopoulos W.B."/>
            <person name="Clum A."/>
            <person name="Lindquist E."/>
            <person name="Daum C."/>
            <person name="Ramamoorthy G.K."/>
            <person name="Gryganskyi A."/>
            <person name="Culley D."/>
            <person name="Magnuson J.K."/>
            <person name="James T.Y."/>
            <person name="O'Malley M.A."/>
            <person name="Stajich J.E."/>
            <person name="Spatafora J.W."/>
            <person name="Visel A."/>
            <person name="Grigoriev I.V."/>
        </authorList>
    </citation>
    <scope>NUCLEOTIDE SEQUENCE [LARGE SCALE GENOMIC DNA]</scope>
    <source>
        <strain evidence="2 3">S4</strain>
    </source>
</reference>
<feature type="transmembrane region" description="Helical" evidence="1">
    <location>
        <begin position="95"/>
        <end position="114"/>
    </location>
</feature>
<keyword evidence="1" id="KW-0812">Transmembrane</keyword>
<evidence type="ECO:0000256" key="1">
    <source>
        <dbReference type="SAM" id="Phobius"/>
    </source>
</evidence>
<organism evidence="2 3">
    <name type="scientific">Anaeromyces robustus</name>
    <dbReference type="NCBI Taxonomy" id="1754192"/>
    <lineage>
        <taxon>Eukaryota</taxon>
        <taxon>Fungi</taxon>
        <taxon>Fungi incertae sedis</taxon>
        <taxon>Chytridiomycota</taxon>
        <taxon>Chytridiomycota incertae sedis</taxon>
        <taxon>Neocallimastigomycetes</taxon>
        <taxon>Neocallimastigales</taxon>
        <taxon>Neocallimastigaceae</taxon>
        <taxon>Anaeromyces</taxon>
    </lineage>
</organism>
<feature type="transmembrane region" description="Helical" evidence="1">
    <location>
        <begin position="232"/>
        <end position="255"/>
    </location>
</feature>
<sequence length="439" mass="52713">MVSVEILKKFKPEPKWDIYQMMLKQPIEIYCCAWTFLLLVLVGKKWRNNIIYLFLVHWALLSTGYAIDKIKYLYPKQYKGEYDYESNDAYFYGHFISRIFVYFGNIVGDWYLLFRTKALVKSNKKLVWVYITLIIYNITRLLKDYFNYTYRPFPENFDPDKDELTYHLAKIEYKKNIWISDLLLHTACVIYDFSVIMALKRNVFVKYENVTTGKTKGNFFLVKFQRLSVYRLYFTTGFTICCFPLILLFCVQLFISYHNIDKIEDLKGKVDYFKKNCDDKSIENVRICIVNLYFILMYIDQILLRHYAKENQVTVMPYSSNASYSNNRSFINNNSVNNNSSINVNNNTGKFSFSKVYHDHINTNEDIEGQNLINYNYKSNDYNYNKSLNKSVNNNEKGMNYRNIDNNYENKIKYYDVMNKSNNNDNYQWKKYYNSLNHQ</sequence>
<gene>
    <name evidence="2" type="ORF">BCR32DRAFT_264865</name>
</gene>
<comment type="caution">
    <text evidence="2">The sequence shown here is derived from an EMBL/GenBank/DDBJ whole genome shotgun (WGS) entry which is preliminary data.</text>
</comment>
<protein>
    <submittedName>
        <fullName evidence="2">Uncharacterized protein</fullName>
    </submittedName>
</protein>
<keyword evidence="1" id="KW-1133">Transmembrane helix</keyword>
<feature type="transmembrane region" description="Helical" evidence="1">
    <location>
        <begin position="27"/>
        <end position="43"/>
    </location>
</feature>
<evidence type="ECO:0000313" key="2">
    <source>
        <dbReference type="EMBL" id="ORX86593.1"/>
    </source>
</evidence>
<keyword evidence="1" id="KW-0472">Membrane</keyword>
<dbReference type="EMBL" id="MCFG01000019">
    <property type="protein sequence ID" value="ORX86593.1"/>
    <property type="molecule type" value="Genomic_DNA"/>
</dbReference>
<dbReference type="AlphaFoldDB" id="A0A1Y1XLL3"/>
<feature type="transmembrane region" description="Helical" evidence="1">
    <location>
        <begin position="126"/>
        <end position="142"/>
    </location>
</feature>
<keyword evidence="3" id="KW-1185">Reference proteome</keyword>
<feature type="transmembrane region" description="Helical" evidence="1">
    <location>
        <begin position="177"/>
        <end position="199"/>
    </location>
</feature>
<dbReference type="Proteomes" id="UP000193944">
    <property type="component" value="Unassembled WGS sequence"/>
</dbReference>
<evidence type="ECO:0000313" key="3">
    <source>
        <dbReference type="Proteomes" id="UP000193944"/>
    </source>
</evidence>
<proteinExistence type="predicted"/>
<reference evidence="2 3" key="1">
    <citation type="submission" date="2016-08" db="EMBL/GenBank/DDBJ databases">
        <title>A Parts List for Fungal Cellulosomes Revealed by Comparative Genomics.</title>
        <authorList>
            <consortium name="DOE Joint Genome Institute"/>
            <person name="Haitjema C.H."/>
            <person name="Gilmore S.P."/>
            <person name="Henske J.K."/>
            <person name="Solomon K.V."/>
            <person name="De Groot R."/>
            <person name="Kuo A."/>
            <person name="Mondo S.J."/>
            <person name="Salamov A.A."/>
            <person name="Labutti K."/>
            <person name="Zhao Z."/>
            <person name="Chiniquy J."/>
            <person name="Barry K."/>
            <person name="Brewer H.M."/>
            <person name="Purvine S.O."/>
            <person name="Wright A.T."/>
            <person name="Boxma B."/>
            <person name="Van Alen T."/>
            <person name="Hackstein J.H."/>
            <person name="Baker S.E."/>
            <person name="Grigoriev I.V."/>
            <person name="O'Malley M.A."/>
        </authorList>
    </citation>
    <scope>NUCLEOTIDE SEQUENCE [LARGE SCALE GENOMIC DNA]</scope>
    <source>
        <strain evidence="2 3">S4</strain>
    </source>
</reference>